<dbReference type="RefSeq" id="WP_152714117.1">
    <property type="nucleotide sequence ID" value="NZ_VOSJ01000109.1"/>
</dbReference>
<comment type="caution">
    <text evidence="2">The sequence shown here is derived from an EMBL/GenBank/DDBJ whole genome shotgun (WGS) entry which is preliminary data.</text>
</comment>
<accession>A0A5N7ML58</accession>
<name>A0A5N7ML58_9HYPH</name>
<dbReference type="PANTHER" id="PTHR34310">
    <property type="entry name" value="DUF427 DOMAIN PROTEIN (AFU_ORTHOLOGUE AFUA_3G02220)"/>
    <property type="match status" value="1"/>
</dbReference>
<proteinExistence type="predicted"/>
<feature type="domain" description="DUF427" evidence="1">
    <location>
        <begin position="19"/>
        <end position="111"/>
    </location>
</feature>
<evidence type="ECO:0000313" key="2">
    <source>
        <dbReference type="EMBL" id="MPR27802.1"/>
    </source>
</evidence>
<organism evidence="2 3">
    <name type="scientific">Microvirga tunisiensis</name>
    <dbReference type="NCBI Taxonomy" id="2108360"/>
    <lineage>
        <taxon>Bacteria</taxon>
        <taxon>Pseudomonadati</taxon>
        <taxon>Pseudomonadota</taxon>
        <taxon>Alphaproteobacteria</taxon>
        <taxon>Hyphomicrobiales</taxon>
        <taxon>Methylobacteriaceae</taxon>
        <taxon>Microvirga</taxon>
    </lineage>
</organism>
<dbReference type="InterPro" id="IPR007361">
    <property type="entry name" value="DUF427"/>
</dbReference>
<dbReference type="EMBL" id="VOSK01000107">
    <property type="protein sequence ID" value="MPR27802.1"/>
    <property type="molecule type" value="Genomic_DNA"/>
</dbReference>
<dbReference type="Pfam" id="PF04248">
    <property type="entry name" value="NTP_transf_9"/>
    <property type="match status" value="1"/>
</dbReference>
<dbReference type="PANTHER" id="PTHR34310:SF9">
    <property type="entry name" value="BLR5716 PROTEIN"/>
    <property type="match status" value="1"/>
</dbReference>
<protein>
    <submittedName>
        <fullName evidence="2">DUF427 domain-containing protein</fullName>
    </submittedName>
</protein>
<keyword evidence="3" id="KW-1185">Reference proteome</keyword>
<dbReference type="OrthoDB" id="9815163at2"/>
<dbReference type="InterPro" id="IPR038694">
    <property type="entry name" value="DUF427_sf"/>
</dbReference>
<evidence type="ECO:0000313" key="3">
    <source>
        <dbReference type="Proteomes" id="UP000403266"/>
    </source>
</evidence>
<gene>
    <name evidence="2" type="ORF">FS320_22185</name>
</gene>
<reference evidence="2 3" key="1">
    <citation type="journal article" date="2019" name="Syst. Appl. Microbiol.">
        <title>Microvirga tunisiensis sp. nov., a root nodule symbiotic bacterium isolated from Lupinus micranthus and L. luteus grown in Northern Tunisia.</title>
        <authorList>
            <person name="Msaddak A."/>
            <person name="Rejili M."/>
            <person name="Duran D."/>
            <person name="Mars M."/>
            <person name="Palacios J.M."/>
            <person name="Ruiz-Argueso T."/>
            <person name="Rey L."/>
            <person name="Imperial J."/>
        </authorList>
    </citation>
    <scope>NUCLEOTIDE SEQUENCE [LARGE SCALE GENOMIC DNA]</scope>
    <source>
        <strain evidence="2 3">Lmie10</strain>
    </source>
</reference>
<evidence type="ECO:0000259" key="1">
    <source>
        <dbReference type="Pfam" id="PF04248"/>
    </source>
</evidence>
<dbReference type="Gene3D" id="2.170.150.40">
    <property type="entry name" value="Domain of unknown function (DUF427)"/>
    <property type="match status" value="1"/>
</dbReference>
<dbReference type="AlphaFoldDB" id="A0A5N7ML58"/>
<sequence>MIEPGPDHPITVTKNPHRIRVMLGGFIIAETTEALTLQEATLPPVLYIPREDVHMDLLDSTDHHTHCPYKGDASYFTVNGGGLVRENAAWTYEEPAPSVAAIKEHLAFYPEKVDAIEEFQD</sequence>
<dbReference type="Proteomes" id="UP000403266">
    <property type="component" value="Unassembled WGS sequence"/>
</dbReference>